<evidence type="ECO:0000313" key="1">
    <source>
        <dbReference type="EMBL" id="SDE54407.1"/>
    </source>
</evidence>
<dbReference type="InterPro" id="IPR054213">
    <property type="entry name" value="DUF6920"/>
</dbReference>
<gene>
    <name evidence="1" type="ORF">SAMN05421720_1085</name>
</gene>
<dbReference type="OrthoDB" id="3671061at2"/>
<reference evidence="1 2" key="1">
    <citation type="submission" date="2016-10" db="EMBL/GenBank/DDBJ databases">
        <authorList>
            <person name="de Groot N.N."/>
        </authorList>
    </citation>
    <scope>NUCLEOTIDE SEQUENCE [LARGE SCALE GENOMIC DNA]</scope>
    <source>
        <strain evidence="1 2">ATCC 700224</strain>
    </source>
</reference>
<dbReference type="STRING" id="69960.SAMN05421720_1085"/>
<protein>
    <submittedName>
        <fullName evidence="1">Uncharacterized protein</fullName>
    </submittedName>
</protein>
<proteinExistence type="predicted"/>
<sequence length="280" mass="30549">MSRFVRMIGLLLATLVLAMAVVAVWSHANMEAAITAWRDRVTDIAAIMPSSRPDPGALAALPDSVRRYIAFTFPDGLPDPTTTVTVAMEGDFRRPGVTAFEPTTAHQVTAAGTPAFVFDATTPIVAGVWARVYDAFVDGEMDMKARILSTLTVVDYSGSPTLNQISLRRWLIESPLYPMALLPGGPVTWEPIDDRHARAVVSWGGMEADLIATFRDDGALVEFRTEEDGDLSTPYHGSGEVATRDDFRMVEGVRLPHAFSIARAANGETYPFWVGRVTNF</sequence>
<accession>A0A1G7DSC5</accession>
<dbReference type="Proteomes" id="UP000199412">
    <property type="component" value="Unassembled WGS sequence"/>
</dbReference>
<evidence type="ECO:0000313" key="2">
    <source>
        <dbReference type="Proteomes" id="UP000199412"/>
    </source>
</evidence>
<dbReference type="AlphaFoldDB" id="A0A1G7DSC5"/>
<organism evidence="1 2">
    <name type="scientific">Rhodospira trueperi</name>
    <dbReference type="NCBI Taxonomy" id="69960"/>
    <lineage>
        <taxon>Bacteria</taxon>
        <taxon>Pseudomonadati</taxon>
        <taxon>Pseudomonadota</taxon>
        <taxon>Alphaproteobacteria</taxon>
        <taxon>Rhodospirillales</taxon>
        <taxon>Rhodospirillaceae</taxon>
        <taxon>Rhodospira</taxon>
    </lineage>
</organism>
<keyword evidence="2" id="KW-1185">Reference proteome</keyword>
<dbReference type="Pfam" id="PF21900">
    <property type="entry name" value="DUF6920"/>
    <property type="match status" value="1"/>
</dbReference>
<dbReference type="EMBL" id="FNAP01000008">
    <property type="protein sequence ID" value="SDE54407.1"/>
    <property type="molecule type" value="Genomic_DNA"/>
</dbReference>
<name>A0A1G7DSC5_9PROT</name>
<dbReference type="RefSeq" id="WP_092786313.1">
    <property type="nucleotide sequence ID" value="NZ_FNAP01000008.1"/>
</dbReference>